<reference evidence="2 3" key="1">
    <citation type="submission" date="2019-03" db="EMBL/GenBank/DDBJ databases">
        <title>Bradyrhizobium strains diversity.</title>
        <authorList>
            <person name="Urquiaga M.C.O."/>
            <person name="Hungria M."/>
            <person name="Delamuta J.R.M."/>
            <person name="Klepa M.S."/>
        </authorList>
    </citation>
    <scope>NUCLEOTIDE SEQUENCE [LARGE SCALE GENOMIC DNA]</scope>
    <source>
        <strain evidence="2 3">CNPSo 3426</strain>
    </source>
</reference>
<dbReference type="PANTHER" id="PTHR38590:SF1">
    <property type="entry name" value="BLL0828 PROTEIN"/>
    <property type="match status" value="1"/>
</dbReference>
<protein>
    <submittedName>
        <fullName evidence="2">Endonuclease domain-containing protein</fullName>
    </submittedName>
</protein>
<dbReference type="Pfam" id="PF04480">
    <property type="entry name" value="DUF559"/>
    <property type="match status" value="1"/>
</dbReference>
<dbReference type="Gene3D" id="3.40.960.10">
    <property type="entry name" value="VSR Endonuclease"/>
    <property type="match status" value="1"/>
</dbReference>
<dbReference type="Proteomes" id="UP000297700">
    <property type="component" value="Unassembled WGS sequence"/>
</dbReference>
<dbReference type="GO" id="GO:0004519">
    <property type="term" value="F:endonuclease activity"/>
    <property type="evidence" value="ECO:0007669"/>
    <property type="project" value="UniProtKB-KW"/>
</dbReference>
<keyword evidence="2" id="KW-0255">Endonuclease</keyword>
<proteinExistence type="predicted"/>
<feature type="domain" description="DUF559" evidence="1">
    <location>
        <begin position="13"/>
        <end position="118"/>
    </location>
</feature>
<evidence type="ECO:0000313" key="2">
    <source>
        <dbReference type="EMBL" id="TFV77215.1"/>
    </source>
</evidence>
<dbReference type="EMBL" id="SPQS01000005">
    <property type="protein sequence ID" value="TFV77215.1"/>
    <property type="molecule type" value="Genomic_DNA"/>
</dbReference>
<keyword evidence="2" id="KW-0378">Hydrolase</keyword>
<name>A0A4Y9PFN0_9BRAD</name>
<sequence length="121" mass="14043">MPQDPSHRPVPKHLRQFAKNMRHAPTDAEAAMWRLLRDRRMSAYKFRRQVPFGNYILDFVCFDKRLVIEIDGSQHAESRSDADRNAALSTEGFAIARYWNNDVLQQSTSVLEDILAKLAVR</sequence>
<dbReference type="SUPFAM" id="SSF52980">
    <property type="entry name" value="Restriction endonuclease-like"/>
    <property type="match status" value="1"/>
</dbReference>
<dbReference type="PANTHER" id="PTHR38590">
    <property type="entry name" value="BLL0828 PROTEIN"/>
    <property type="match status" value="1"/>
</dbReference>
<dbReference type="InterPro" id="IPR047216">
    <property type="entry name" value="Endonuclease_DUF559_bact"/>
</dbReference>
<comment type="caution">
    <text evidence="2">The sequence shown here is derived from an EMBL/GenBank/DDBJ whole genome shotgun (WGS) entry which is preliminary data.</text>
</comment>
<evidence type="ECO:0000259" key="1">
    <source>
        <dbReference type="Pfam" id="PF04480"/>
    </source>
</evidence>
<keyword evidence="2" id="KW-0540">Nuclease</keyword>
<dbReference type="RefSeq" id="WP_135163535.1">
    <property type="nucleotide sequence ID" value="NZ_SPQS01000005.1"/>
</dbReference>
<dbReference type="CDD" id="cd01038">
    <property type="entry name" value="Endonuclease_DUF559"/>
    <property type="match status" value="1"/>
</dbReference>
<evidence type="ECO:0000313" key="3">
    <source>
        <dbReference type="Proteomes" id="UP000297700"/>
    </source>
</evidence>
<accession>A0A4Y9PFN0</accession>
<organism evidence="2 3">
    <name type="scientific">Bradyrhizobium frederickii</name>
    <dbReference type="NCBI Taxonomy" id="2560054"/>
    <lineage>
        <taxon>Bacteria</taxon>
        <taxon>Pseudomonadati</taxon>
        <taxon>Pseudomonadota</taxon>
        <taxon>Alphaproteobacteria</taxon>
        <taxon>Hyphomicrobiales</taxon>
        <taxon>Nitrobacteraceae</taxon>
        <taxon>Bradyrhizobium</taxon>
    </lineage>
</organism>
<dbReference type="InterPro" id="IPR007569">
    <property type="entry name" value="DUF559"/>
</dbReference>
<dbReference type="InterPro" id="IPR011335">
    <property type="entry name" value="Restrct_endonuc-II-like"/>
</dbReference>
<dbReference type="AlphaFoldDB" id="A0A4Y9PFN0"/>
<gene>
    <name evidence="2" type="ORF">E4K64_11060</name>
</gene>